<reference evidence="1" key="1">
    <citation type="submission" date="2019-07" db="EMBL/GenBank/DDBJ databases">
        <authorList>
            <person name="Dittberner H."/>
        </authorList>
    </citation>
    <scope>NUCLEOTIDE SEQUENCE [LARGE SCALE GENOMIC DNA]</scope>
</reference>
<dbReference type="AlphaFoldDB" id="A0A565CAN4"/>
<organism evidence="1 2">
    <name type="scientific">Arabis nemorensis</name>
    <dbReference type="NCBI Taxonomy" id="586526"/>
    <lineage>
        <taxon>Eukaryota</taxon>
        <taxon>Viridiplantae</taxon>
        <taxon>Streptophyta</taxon>
        <taxon>Embryophyta</taxon>
        <taxon>Tracheophyta</taxon>
        <taxon>Spermatophyta</taxon>
        <taxon>Magnoliopsida</taxon>
        <taxon>eudicotyledons</taxon>
        <taxon>Gunneridae</taxon>
        <taxon>Pentapetalae</taxon>
        <taxon>rosids</taxon>
        <taxon>malvids</taxon>
        <taxon>Brassicales</taxon>
        <taxon>Brassicaceae</taxon>
        <taxon>Arabideae</taxon>
        <taxon>Arabis</taxon>
    </lineage>
</organism>
<evidence type="ECO:0000313" key="1">
    <source>
        <dbReference type="EMBL" id="VVB10749.1"/>
    </source>
</evidence>
<gene>
    <name evidence="1" type="ORF">ANE_LOCUS21193</name>
</gene>
<keyword evidence="2" id="KW-1185">Reference proteome</keyword>
<name>A0A565CAN4_9BRAS</name>
<dbReference type="EMBL" id="CABITT030000007">
    <property type="protein sequence ID" value="VVB10749.1"/>
    <property type="molecule type" value="Genomic_DNA"/>
</dbReference>
<dbReference type="Proteomes" id="UP000489600">
    <property type="component" value="Unassembled WGS sequence"/>
</dbReference>
<proteinExistence type="predicted"/>
<accession>A0A565CAN4</accession>
<comment type="caution">
    <text evidence="1">The sequence shown here is derived from an EMBL/GenBank/DDBJ whole genome shotgun (WGS) entry which is preliminary data.</text>
</comment>
<protein>
    <submittedName>
        <fullName evidence="1">Uncharacterized protein</fullName>
    </submittedName>
</protein>
<evidence type="ECO:0000313" key="2">
    <source>
        <dbReference type="Proteomes" id="UP000489600"/>
    </source>
</evidence>
<sequence length="75" mass="9096">MEESSERPVRLREYEIPEYSWTGVVDISMVDDDMTIISISREDRAAKYQQMIEEMKQESLRWLEIRDFFSSDREI</sequence>